<comment type="caution">
    <text evidence="3">The sequence shown here is derived from an EMBL/GenBank/DDBJ whole genome shotgun (WGS) entry which is preliminary data.</text>
</comment>
<organism evidence="3 4">
    <name type="scientific">Caballeronia arvi</name>
    <dbReference type="NCBI Taxonomy" id="1777135"/>
    <lineage>
        <taxon>Bacteria</taxon>
        <taxon>Pseudomonadati</taxon>
        <taxon>Pseudomonadota</taxon>
        <taxon>Betaproteobacteria</taxon>
        <taxon>Burkholderiales</taxon>
        <taxon>Burkholderiaceae</taxon>
        <taxon>Caballeronia</taxon>
    </lineage>
</organism>
<dbReference type="Gene3D" id="3.20.20.80">
    <property type="entry name" value="Glycosidases"/>
    <property type="match status" value="1"/>
</dbReference>
<gene>
    <name evidence="3" type="ORF">AWB74_00054</name>
</gene>
<dbReference type="EMBL" id="FCOM02000001">
    <property type="protein sequence ID" value="SAL09962.1"/>
    <property type="molecule type" value="Genomic_DNA"/>
</dbReference>
<proteinExistence type="predicted"/>
<evidence type="ECO:0000313" key="4">
    <source>
        <dbReference type="Proteomes" id="UP000055019"/>
    </source>
</evidence>
<dbReference type="SUPFAM" id="SSF51445">
    <property type="entry name" value="(Trans)glycosidases"/>
    <property type="match status" value="1"/>
</dbReference>
<feature type="chain" id="PRO_5007625351" evidence="1">
    <location>
        <begin position="25"/>
        <end position="330"/>
    </location>
</feature>
<dbReference type="AlphaFoldDB" id="A0A158EQU7"/>
<feature type="signal peptide" evidence="1">
    <location>
        <begin position="1"/>
        <end position="24"/>
    </location>
</feature>
<dbReference type="GO" id="GO:0016787">
    <property type="term" value="F:hydrolase activity"/>
    <property type="evidence" value="ECO:0007669"/>
    <property type="project" value="UniProtKB-KW"/>
</dbReference>
<reference evidence="3" key="1">
    <citation type="submission" date="2016-01" db="EMBL/GenBank/DDBJ databases">
        <authorList>
            <person name="Peeters C."/>
        </authorList>
    </citation>
    <scope>NUCLEOTIDE SEQUENCE [LARGE SCALE GENOMIC DNA]</scope>
    <source>
        <strain evidence="3">LMG 29317</strain>
    </source>
</reference>
<accession>A0A158EQU7</accession>
<feature type="domain" description="Asl1-like glycosyl hydrolase catalytic" evidence="2">
    <location>
        <begin position="206"/>
        <end position="268"/>
    </location>
</feature>
<evidence type="ECO:0000313" key="3">
    <source>
        <dbReference type="EMBL" id="SAL09962.1"/>
    </source>
</evidence>
<dbReference type="Pfam" id="PF11790">
    <property type="entry name" value="Glyco_hydro_cc"/>
    <property type="match status" value="1"/>
</dbReference>
<dbReference type="InterPro" id="IPR017853">
    <property type="entry name" value="GH"/>
</dbReference>
<evidence type="ECO:0000256" key="1">
    <source>
        <dbReference type="SAM" id="SignalP"/>
    </source>
</evidence>
<dbReference type="Proteomes" id="UP000055019">
    <property type="component" value="Unassembled WGS sequence"/>
</dbReference>
<keyword evidence="1" id="KW-0732">Signal</keyword>
<protein>
    <submittedName>
        <fullName evidence="3">Glycosyl hydrolase catalytic core</fullName>
    </submittedName>
</protein>
<keyword evidence="4" id="KW-1185">Reference proteome</keyword>
<dbReference type="OrthoDB" id="9126494at2"/>
<name>A0A158EQU7_9BURK</name>
<keyword evidence="3" id="KW-0378">Hydrolase</keyword>
<evidence type="ECO:0000259" key="2">
    <source>
        <dbReference type="Pfam" id="PF11790"/>
    </source>
</evidence>
<sequence>MKPINLLRLAVLVWAVAFSLNVWSQTVAQTGQIMWGINGHPQGTGSGSYVTTDIQQQLKLVADAGFKSYRIDLYSADANSMQALANVIAAAKAVGVQVLPILLPPTGSTEQESYNTGYAMGLAYARNFATDIPVWELGNEESDGMLIDPNGFGIDFSEFDRERYALVRGKLRGLLDGVNAGSPTAKRMIDGIVCEVGFFKGLWADGVKWDITAWHWYDSSGDITNSGCNGLNVIGVLHDSFHLPIWITEFGTYGTDKTAVRNTLIATMKQWNSIASQYDIQAGFIYELLDQHDEDGIQGEFGIFDSNGNGTAASDAIRGYLKRNPGAVVH</sequence>
<dbReference type="RefSeq" id="WP_061144789.1">
    <property type="nucleotide sequence ID" value="NZ_FCOM02000001.1"/>
</dbReference>
<dbReference type="InterPro" id="IPR024655">
    <property type="entry name" value="Asl1_glyco_hydro_catalytic"/>
</dbReference>